<accession>A0A0F9AFM1</accession>
<reference evidence="2" key="1">
    <citation type="journal article" date="2015" name="Nature">
        <title>Complex archaea that bridge the gap between prokaryotes and eukaryotes.</title>
        <authorList>
            <person name="Spang A."/>
            <person name="Saw J.H."/>
            <person name="Jorgensen S.L."/>
            <person name="Zaremba-Niedzwiedzka K."/>
            <person name="Martijn J."/>
            <person name="Lind A.E."/>
            <person name="van Eijk R."/>
            <person name="Schleper C."/>
            <person name="Guy L."/>
            <person name="Ettema T.J."/>
        </authorList>
    </citation>
    <scope>NUCLEOTIDE SEQUENCE</scope>
</reference>
<feature type="compositionally biased region" description="Basic and acidic residues" evidence="1">
    <location>
        <begin position="1"/>
        <end position="10"/>
    </location>
</feature>
<evidence type="ECO:0000256" key="1">
    <source>
        <dbReference type="SAM" id="MobiDB-lite"/>
    </source>
</evidence>
<protein>
    <submittedName>
        <fullName evidence="2">Uncharacterized protein</fullName>
    </submittedName>
</protein>
<dbReference type="EMBL" id="LAZR01057928">
    <property type="protein sequence ID" value="KKK71011.1"/>
    <property type="molecule type" value="Genomic_DNA"/>
</dbReference>
<proteinExistence type="predicted"/>
<feature type="region of interest" description="Disordered" evidence="1">
    <location>
        <begin position="1"/>
        <end position="45"/>
    </location>
</feature>
<evidence type="ECO:0000313" key="2">
    <source>
        <dbReference type="EMBL" id="KKK71011.1"/>
    </source>
</evidence>
<dbReference type="AlphaFoldDB" id="A0A0F9AFM1"/>
<sequence length="125" mass="13461">GGHGHVHDVSIEGWVAPPESGLRVDGTDRRPTPRSAIDRTSNREAAVNIQQRAEAAQRNGAGGRVDAIAKERTLTTWMCDHGHHGTSKRATTNEFTYGGNCNGTVRPFTDERGAPVRPCSCTCHS</sequence>
<feature type="non-terminal residue" evidence="2">
    <location>
        <position position="1"/>
    </location>
</feature>
<feature type="compositionally biased region" description="Basic and acidic residues" evidence="1">
    <location>
        <begin position="25"/>
        <end position="42"/>
    </location>
</feature>
<gene>
    <name evidence="2" type="ORF">LCGC14_2918270</name>
</gene>
<comment type="caution">
    <text evidence="2">The sequence shown here is derived from an EMBL/GenBank/DDBJ whole genome shotgun (WGS) entry which is preliminary data.</text>
</comment>
<organism evidence="2">
    <name type="scientific">marine sediment metagenome</name>
    <dbReference type="NCBI Taxonomy" id="412755"/>
    <lineage>
        <taxon>unclassified sequences</taxon>
        <taxon>metagenomes</taxon>
        <taxon>ecological metagenomes</taxon>
    </lineage>
</organism>
<name>A0A0F9AFM1_9ZZZZ</name>